<organism evidence="1 2">
    <name type="scientific">Halanaerobium congolense</name>
    <dbReference type="NCBI Taxonomy" id="54121"/>
    <lineage>
        <taxon>Bacteria</taxon>
        <taxon>Bacillati</taxon>
        <taxon>Bacillota</taxon>
        <taxon>Clostridia</taxon>
        <taxon>Halanaerobiales</taxon>
        <taxon>Halanaerobiaceae</taxon>
        <taxon>Halanaerobium</taxon>
    </lineage>
</organism>
<accession>A0A1G8NFH5</accession>
<gene>
    <name evidence="1" type="ORF">SAMN04515654_1155</name>
</gene>
<evidence type="ECO:0000313" key="2">
    <source>
        <dbReference type="Proteomes" id="UP000198945"/>
    </source>
</evidence>
<protein>
    <submittedName>
        <fullName evidence="1">PglZ domain-containing protein</fullName>
    </submittedName>
</protein>
<dbReference type="Proteomes" id="UP000198945">
    <property type="component" value="Unassembled WGS sequence"/>
</dbReference>
<sequence>MLGKWFKEDLNKLYKKSDKVVLIDLEENYDFLVDKIKSEMDIEVYKVNNFLSDLEVKYQVEKNDESKVLIHTNIQVDQYNQNERQYMIQEYAATGAKLDRPLNRYIRDKAGLLTDEHKLSETDLVIAGKMSLKNENNNQKYWQNISHQGKKALLGDFNEVALSFLAEPEIYLNYLPEGGRELLYNLIGEYLDYIPEKDTDPQVVAADFSNTIFKNIILGINDTEEIYKSWLDSHRYRKVLKQYLADFELPAEIDIWQVNPDHPFAEIDELWLNELADLILDNKEISQKIKEAIRIRQQKKEGMELAESHYWKYVYQLLNFKAKAAHKIDDLTEFIEFYKNKLYKLDQAFRHLNKHFLAKNRVRSAFTALYKEKINPYLDHWFDLFGNYRENQSDYLYREIFSQDERKAVIIGDAVSFEVSQEILEHFVDDKSFNNECKVISGAYPSTTENNMSALFGSPVYKARDKREKYLADKLEEELQVFNIDSFDISEISTTQPAVIYGRDIDMLSEEGHEAALKYYSTFIDTIVEKIKELLNAGYVEVHLTTDHGFVCNFDIDEADKFAVPVNGKIGDRYVQSDEYKPESNDFFIQENKGGEHKYTYYPKGIDPVKSRGQYGFSHGGITPQEVLLPHLIFRKESSSQLQVSIENKKQLKNIGSNSFAIKIKAAEESDLFSRERDILIQIENDGEIAFSQERTITPAQKDKIELQLSLNRYKVLIKDAQSKEILDSVKGKKEQLRGGLDGFDLN</sequence>
<dbReference type="RefSeq" id="WP_089716980.1">
    <property type="nucleotide sequence ID" value="NZ_FNEH01000015.1"/>
</dbReference>
<name>A0A1G8NFH5_9FIRM</name>
<proteinExistence type="predicted"/>
<evidence type="ECO:0000313" key="1">
    <source>
        <dbReference type="EMBL" id="SDI79021.1"/>
    </source>
</evidence>
<dbReference type="AlphaFoldDB" id="A0A1G8NFH5"/>
<dbReference type="EMBL" id="FNEH01000015">
    <property type="protein sequence ID" value="SDI79021.1"/>
    <property type="molecule type" value="Genomic_DNA"/>
</dbReference>
<dbReference type="Pfam" id="PF08665">
    <property type="entry name" value="PglZ"/>
    <property type="match status" value="2"/>
</dbReference>
<reference evidence="1 2" key="1">
    <citation type="submission" date="2016-10" db="EMBL/GenBank/DDBJ databases">
        <authorList>
            <person name="de Groot N.N."/>
        </authorList>
    </citation>
    <scope>NUCLEOTIDE SEQUENCE [LARGE SCALE GENOMIC DNA]</scope>
    <source>
        <strain evidence="1 2">WG7</strain>
    </source>
</reference>